<keyword evidence="1" id="KW-0175">Coiled coil</keyword>
<dbReference type="Gene3D" id="3.40.50.2000">
    <property type="entry name" value="Glycogen Phosphorylase B"/>
    <property type="match status" value="2"/>
</dbReference>
<dbReference type="GO" id="GO:0005975">
    <property type="term" value="P:carbohydrate metabolic process"/>
    <property type="evidence" value="ECO:0007669"/>
    <property type="project" value="InterPro"/>
</dbReference>
<gene>
    <name evidence="4" type="ORF">FCC1311_005012</name>
</gene>
<evidence type="ECO:0000313" key="5">
    <source>
        <dbReference type="Proteomes" id="UP000241890"/>
    </source>
</evidence>
<dbReference type="InParanoid" id="A0A2R5G753"/>
<accession>A0A2R5G753</accession>
<keyword evidence="4" id="KW-0808">Transferase</keyword>
<keyword evidence="5" id="KW-1185">Reference proteome</keyword>
<feature type="region of interest" description="Disordered" evidence="2">
    <location>
        <begin position="724"/>
        <end position="790"/>
    </location>
</feature>
<dbReference type="EMBL" id="BEYU01000005">
    <property type="protein sequence ID" value="GBG24283.1"/>
    <property type="molecule type" value="Genomic_DNA"/>
</dbReference>
<evidence type="ECO:0000259" key="3">
    <source>
        <dbReference type="Pfam" id="PF03033"/>
    </source>
</evidence>
<dbReference type="PANTHER" id="PTHR48050:SF13">
    <property type="entry name" value="STEROL 3-BETA-GLUCOSYLTRANSFERASE UGT80A2"/>
    <property type="match status" value="1"/>
</dbReference>
<dbReference type="OrthoDB" id="415978at2759"/>
<feature type="region of interest" description="Disordered" evidence="2">
    <location>
        <begin position="259"/>
        <end position="281"/>
    </location>
</feature>
<evidence type="ECO:0000256" key="2">
    <source>
        <dbReference type="SAM" id="MobiDB-lite"/>
    </source>
</evidence>
<evidence type="ECO:0000256" key="1">
    <source>
        <dbReference type="SAM" id="Coils"/>
    </source>
</evidence>
<feature type="coiled-coil region" evidence="1">
    <location>
        <begin position="434"/>
        <end position="461"/>
    </location>
</feature>
<dbReference type="InterPro" id="IPR050426">
    <property type="entry name" value="Glycosyltransferase_28"/>
</dbReference>
<evidence type="ECO:0000313" key="4">
    <source>
        <dbReference type="EMBL" id="GBG24283.1"/>
    </source>
</evidence>
<protein>
    <submittedName>
        <fullName evidence="4">Sterol 3-beta-glucosyltransferase</fullName>
    </submittedName>
</protein>
<dbReference type="Pfam" id="PF03033">
    <property type="entry name" value="Glyco_transf_28"/>
    <property type="match status" value="1"/>
</dbReference>
<name>A0A2R5G753_9STRA</name>
<dbReference type="GO" id="GO:0016758">
    <property type="term" value="F:hexosyltransferase activity"/>
    <property type="evidence" value="ECO:0007669"/>
    <property type="project" value="InterPro"/>
</dbReference>
<dbReference type="Proteomes" id="UP000241890">
    <property type="component" value="Unassembled WGS sequence"/>
</dbReference>
<reference evidence="4 5" key="1">
    <citation type="submission" date="2017-12" db="EMBL/GenBank/DDBJ databases">
        <title>Sequencing, de novo assembly and annotation of complete genome of a new Thraustochytrid species, strain FCC1311.</title>
        <authorList>
            <person name="Sedici K."/>
            <person name="Godart F."/>
            <person name="Aiese Cigliano R."/>
            <person name="Sanseverino W."/>
            <person name="Barakat M."/>
            <person name="Ortet P."/>
            <person name="Marechal E."/>
            <person name="Cagnac O."/>
            <person name="Amato A."/>
        </authorList>
    </citation>
    <scope>NUCLEOTIDE SEQUENCE [LARGE SCALE GENOMIC DNA]</scope>
</reference>
<dbReference type="InterPro" id="IPR004276">
    <property type="entry name" value="GlycoTrans_28_N"/>
</dbReference>
<feature type="compositionally biased region" description="Polar residues" evidence="2">
    <location>
        <begin position="778"/>
        <end position="789"/>
    </location>
</feature>
<dbReference type="PANTHER" id="PTHR48050">
    <property type="entry name" value="STEROL 3-BETA-GLUCOSYLTRANSFERASE"/>
    <property type="match status" value="1"/>
</dbReference>
<sequence>MNSGSKRSWSAVAAADEVVDFNAVQQDAELYSSSASEGDHRIKDLEAAMQHGAAGTLALDDVRENTKLREEVMAHRQFLHAFLKMVKGSPTEEQSRRQIYDEGAESAKTMILGILADSQHKEWESVKLPSELRRLGHSFEMHYKLADRLFTSGSHSAEESTQRSQKRLQLRVDYSLEGISTQEVADRVTAVLCAPKGKDRFVRLASNSRERVELRPLPNGDTGENTMFLHHRKRYPPPQKDRDAVFLFHRCKTKMARSTLAPPPKLVRKPAQDTPGGYVYERPQLCQPRKRGRPLGSKANKNKPWAFGQADVNILARMSTSLVVGASQSEDAQRITSPILHGAFVFTEETLAEEDGEAVSAPRVRLVFIMSTPPEFSEEEEFGSIEAILRPDGSLTKNFAKYIHVFGQNIGASLLPHGASGEHVPRPNLSASEVRRLRQENAALRARVEELEAKAHEEEAHPYLPLDAWHALGEAISQGSQRVVNQILGNTRLLAMVTGHAAADAEAEAEDEDEDEEMEDPEMQNISLLSSRSLLAQQASFCVKVHGVSHLPVNGRLQHKELKNGYVVTATIDRTGASAETAVVWTADGFVTYSGALDDDNEENNHAHGEEQEEMQRSMGSTVLDLGRVMPADVVIFRVDCQYFGRLRAGLRMCVGEVRVCVSDLVHQACVPSQAARREGLASATMWLKDPETDIVVFDDAGMEPCRLQVSVDYEALAEEEGFPLPRGLTMSPPGTPSIGMRPVRHGDDTEEEEEGQPRGGSEDEDEDDHARHDGATRASSENTASTRGPRQYAKHVFVCTRGTRGDVQPFIALARGLASQCGYLVTICTEDRYRPLVERYSEVPHGAIQFRTSGGDSEKRITTAVAQWALRQSSTAMQLAMLGHSEREFFDSEPMFHYWCRALRPDVVMFGFTTAHIAMILSESLRIPIIGFMLQPSVIPSKHYPAISPIANSGDPVVSHTLYGRIKLFMENNPFDFNAVLNSMRRARGLQPYSYRVNDYGLIVSQDIPVIVPINQTVFGGKPSDWHEHAVLTDFIFLRSGAVPPLDARYMRMIVDARAAKEPLVVMAFSSMPVPRTRILELAIMVVEQCAQRPRVIALVGNSNAIKVEELSGSVDAVESRAHELVSEGRMLVDAGAPFSKLFPQVDCVIAHGGLGTTGEILRAGKPSLTTGVLIMDQRFWGRRVFELGCGPAPVHVQDLHKVLVTDVDACLDPESSYAARARELAASLEPDSDGVDENVSAFTSLLPLAHTVRPHRESIMRSPRRFMAAMASDAGSAAQRDVAYVRGLITSTVVENAREMRYRALGEAREMDQADDQQ</sequence>
<feature type="domain" description="Glycosyltransferase family 28 N-terminal" evidence="3">
    <location>
        <begin position="798"/>
        <end position="876"/>
    </location>
</feature>
<comment type="caution">
    <text evidence="4">The sequence shown here is derived from an EMBL/GenBank/DDBJ whole genome shotgun (WGS) entry which is preliminary data.</text>
</comment>
<dbReference type="SUPFAM" id="SSF53756">
    <property type="entry name" value="UDP-Glycosyltransferase/glycogen phosphorylase"/>
    <property type="match status" value="1"/>
</dbReference>
<organism evidence="4 5">
    <name type="scientific">Hondaea fermentalgiana</name>
    <dbReference type="NCBI Taxonomy" id="2315210"/>
    <lineage>
        <taxon>Eukaryota</taxon>
        <taxon>Sar</taxon>
        <taxon>Stramenopiles</taxon>
        <taxon>Bigyra</taxon>
        <taxon>Labyrinthulomycetes</taxon>
        <taxon>Thraustochytrida</taxon>
        <taxon>Thraustochytriidae</taxon>
        <taxon>Hondaea</taxon>
    </lineage>
</organism>
<proteinExistence type="predicted"/>